<comment type="subunit">
    <text evidence="4">Homodimer.</text>
</comment>
<evidence type="ECO:0000256" key="5">
    <source>
        <dbReference type="ARBA" id="ARBA00022532"/>
    </source>
</evidence>
<comment type="catalytic activity">
    <reaction evidence="7">
        <text>oxaloacetate + acetyl-CoA + H2O = citrate + CoA + H(+)</text>
        <dbReference type="Rhea" id="RHEA:16845"/>
        <dbReference type="ChEBI" id="CHEBI:15377"/>
        <dbReference type="ChEBI" id="CHEBI:15378"/>
        <dbReference type="ChEBI" id="CHEBI:16452"/>
        <dbReference type="ChEBI" id="CHEBI:16947"/>
        <dbReference type="ChEBI" id="CHEBI:57287"/>
        <dbReference type="ChEBI" id="CHEBI:57288"/>
        <dbReference type="EC" id="2.3.3.1"/>
    </reaction>
</comment>
<evidence type="ECO:0000256" key="9">
    <source>
        <dbReference type="RuleBase" id="RU000441"/>
    </source>
</evidence>
<dbReference type="GO" id="GO:0005975">
    <property type="term" value="P:carbohydrate metabolic process"/>
    <property type="evidence" value="ECO:0007669"/>
    <property type="project" value="TreeGrafter"/>
</dbReference>
<reference evidence="10" key="1">
    <citation type="submission" date="2020-08" db="EMBL/GenBank/DDBJ databases">
        <title>Genome sequencing and assembly of the red palm weevil Rhynchophorus ferrugineus.</title>
        <authorList>
            <person name="Dias G.B."/>
            <person name="Bergman C.M."/>
            <person name="Manee M."/>
        </authorList>
    </citation>
    <scope>NUCLEOTIDE SEQUENCE</scope>
    <source>
        <strain evidence="10">AA-2017</strain>
        <tissue evidence="10">Whole larva</tissue>
    </source>
</reference>
<dbReference type="InterPro" id="IPR002020">
    <property type="entry name" value="Citrate_synthase"/>
</dbReference>
<comment type="subcellular location">
    <subcellularLocation>
        <location evidence="1">Mitochondrion matrix</location>
    </subcellularLocation>
</comment>
<dbReference type="NCBIfam" id="NF007128">
    <property type="entry name" value="PRK09569.1"/>
    <property type="match status" value="1"/>
</dbReference>
<dbReference type="GO" id="GO:0006101">
    <property type="term" value="P:citrate metabolic process"/>
    <property type="evidence" value="ECO:0007669"/>
    <property type="project" value="InterPro"/>
</dbReference>
<organism evidence="10 11">
    <name type="scientific">Rhynchophorus ferrugineus</name>
    <name type="common">Red palm weevil</name>
    <name type="synonym">Curculio ferrugineus</name>
    <dbReference type="NCBI Taxonomy" id="354439"/>
    <lineage>
        <taxon>Eukaryota</taxon>
        <taxon>Metazoa</taxon>
        <taxon>Ecdysozoa</taxon>
        <taxon>Arthropoda</taxon>
        <taxon>Hexapoda</taxon>
        <taxon>Insecta</taxon>
        <taxon>Pterygota</taxon>
        <taxon>Neoptera</taxon>
        <taxon>Endopterygota</taxon>
        <taxon>Coleoptera</taxon>
        <taxon>Polyphaga</taxon>
        <taxon>Cucujiformia</taxon>
        <taxon>Curculionidae</taxon>
        <taxon>Dryophthorinae</taxon>
        <taxon>Rhynchophorus</taxon>
    </lineage>
</organism>
<comment type="pathway">
    <text evidence="2">Carbohydrate metabolism; tricarboxylic acid cycle; isocitrate from oxaloacetate: step 1/2.</text>
</comment>
<sequence>MALFRMSTSRLAESSKCVPQFSYILRQLTDGSTDLKAILAAKIPKEQERIKTFRKAHGATKVGDVTVDMMYGGMRGIKGMIWEPSVLDPDEGIRFRGLSIPECQAQLPKAPGGAEPLPEGLFWLLITGDVPTDAQTTAISKQWAERAELPPHVVNLLNNLPTSVHPMTQLSAAITVLNSESKFAKAYQSGVHKSKYWEYVYEDSMDLIAKLPVIAATIYRNTYKEGSGIGAIDCSKDWSYNFSQMLGFDEPQFIELMRLYLTIHSDHEGGNVSAHTTHLVGSALSDPYLSFAAGMNGLAGPLHGLANQEVLIWLMKLREQVGDKYTEAQLKDFIWKTLKSGQVVPGYGHAVLRKTDPRYACQREFALKHLPEDPLFKLVSDIYKVVPPILTELGKVKNPWPNVDAHSGVLLQYYGLREMNYYTVLFGVSRALGVLAALVWDRALGLPIERPKSLSTDGLMASLKYMQSSDVCMVK</sequence>
<feature type="active site" evidence="8">
    <location>
        <position position="404"/>
    </location>
</feature>
<evidence type="ECO:0000256" key="2">
    <source>
        <dbReference type="ARBA" id="ARBA00004751"/>
    </source>
</evidence>
<comment type="similarity">
    <text evidence="3 9">Belongs to the citrate synthase family.</text>
</comment>
<protein>
    <recommendedName>
        <fullName evidence="9">Citrate synthase</fullName>
    </recommendedName>
</protein>
<dbReference type="Gene3D" id="1.10.230.10">
    <property type="entry name" value="Cytochrome P450-Terp, domain 2"/>
    <property type="match status" value="1"/>
</dbReference>
<dbReference type="FunFam" id="1.10.230.10:FF:000001">
    <property type="entry name" value="Citrate synthase"/>
    <property type="match status" value="1"/>
</dbReference>
<evidence type="ECO:0000313" key="11">
    <source>
        <dbReference type="Proteomes" id="UP000625711"/>
    </source>
</evidence>
<dbReference type="FunFam" id="1.10.580.10:FF:000001">
    <property type="entry name" value="Citrate synthase"/>
    <property type="match status" value="1"/>
</dbReference>
<dbReference type="EMBL" id="JAACXV010000239">
    <property type="protein sequence ID" value="KAF7281479.1"/>
    <property type="molecule type" value="Genomic_DNA"/>
</dbReference>
<dbReference type="SUPFAM" id="SSF48256">
    <property type="entry name" value="Citrate synthase"/>
    <property type="match status" value="1"/>
</dbReference>
<dbReference type="PRINTS" id="PR00143">
    <property type="entry name" value="CITRTSNTHASE"/>
</dbReference>
<dbReference type="PROSITE" id="PS00480">
    <property type="entry name" value="CITRATE_SYNTHASE"/>
    <property type="match status" value="1"/>
</dbReference>
<evidence type="ECO:0000256" key="6">
    <source>
        <dbReference type="ARBA" id="ARBA00022679"/>
    </source>
</evidence>
<gene>
    <name evidence="10" type="ORF">GWI33_004725</name>
</gene>
<dbReference type="GO" id="GO:0006099">
    <property type="term" value="P:tricarboxylic acid cycle"/>
    <property type="evidence" value="ECO:0007669"/>
    <property type="project" value="UniProtKB-UniPathway"/>
</dbReference>
<accession>A0A834IKH4</accession>
<keyword evidence="11" id="KW-1185">Reference proteome</keyword>
<keyword evidence="5" id="KW-0816">Tricarboxylic acid cycle</keyword>
<dbReference type="GO" id="GO:0036440">
    <property type="term" value="F:citrate synthase activity"/>
    <property type="evidence" value="ECO:0007669"/>
    <property type="project" value="UniProtKB-EC"/>
</dbReference>
<evidence type="ECO:0000256" key="3">
    <source>
        <dbReference type="ARBA" id="ARBA00010566"/>
    </source>
</evidence>
<keyword evidence="6 9" id="KW-0808">Transferase</keyword>
<evidence type="ECO:0000313" key="10">
    <source>
        <dbReference type="EMBL" id="KAF7281479.1"/>
    </source>
</evidence>
<dbReference type="InterPro" id="IPR036969">
    <property type="entry name" value="Citrate_synthase_sf"/>
</dbReference>
<dbReference type="InterPro" id="IPR016143">
    <property type="entry name" value="Citrate_synth-like_sm_a-sub"/>
</dbReference>
<dbReference type="PANTHER" id="PTHR11739:SF8">
    <property type="entry name" value="CITRATE SYNTHASE, MITOCHONDRIAL"/>
    <property type="match status" value="1"/>
</dbReference>
<comment type="caution">
    <text evidence="10">The sequence shown here is derived from an EMBL/GenBank/DDBJ whole genome shotgun (WGS) entry which is preliminary data.</text>
</comment>
<dbReference type="AlphaFoldDB" id="A0A834IKH4"/>
<dbReference type="Proteomes" id="UP000625711">
    <property type="component" value="Unassembled WGS sequence"/>
</dbReference>
<dbReference type="PANTHER" id="PTHR11739">
    <property type="entry name" value="CITRATE SYNTHASE"/>
    <property type="match status" value="1"/>
</dbReference>
<evidence type="ECO:0000256" key="4">
    <source>
        <dbReference type="ARBA" id="ARBA00011738"/>
    </source>
</evidence>
<dbReference type="NCBIfam" id="TIGR01793">
    <property type="entry name" value="cit_synth_euk"/>
    <property type="match status" value="1"/>
</dbReference>
<evidence type="ECO:0000256" key="7">
    <source>
        <dbReference type="ARBA" id="ARBA00052478"/>
    </source>
</evidence>
<dbReference type="Gene3D" id="1.10.580.10">
    <property type="entry name" value="Citrate Synthase, domain 1"/>
    <property type="match status" value="1"/>
</dbReference>
<feature type="active site" evidence="8">
    <location>
        <position position="349"/>
    </location>
</feature>
<proteinExistence type="inferred from homology"/>
<evidence type="ECO:0000256" key="8">
    <source>
        <dbReference type="PIRSR" id="PIRSR610109-1"/>
    </source>
</evidence>
<dbReference type="OrthoDB" id="8017587at2759"/>
<feature type="active site" evidence="8">
    <location>
        <position position="303"/>
    </location>
</feature>
<dbReference type="InterPro" id="IPR010109">
    <property type="entry name" value="Citrate_synthase_euk"/>
</dbReference>
<dbReference type="InterPro" id="IPR019810">
    <property type="entry name" value="Citrate_synthase_AS"/>
</dbReference>
<evidence type="ECO:0000256" key="1">
    <source>
        <dbReference type="ARBA" id="ARBA00004305"/>
    </source>
</evidence>
<dbReference type="InterPro" id="IPR016142">
    <property type="entry name" value="Citrate_synth-like_lrg_a-sub"/>
</dbReference>
<dbReference type="Pfam" id="PF00285">
    <property type="entry name" value="Citrate_synt"/>
    <property type="match status" value="1"/>
</dbReference>
<dbReference type="CDD" id="cd06105">
    <property type="entry name" value="ScCit1-2_like"/>
    <property type="match status" value="1"/>
</dbReference>
<dbReference type="GO" id="GO:0005759">
    <property type="term" value="C:mitochondrial matrix"/>
    <property type="evidence" value="ECO:0007669"/>
    <property type="project" value="UniProtKB-SubCell"/>
</dbReference>
<name>A0A834IKH4_RHYFE</name>
<dbReference type="UniPathway" id="UPA00223">
    <property type="reaction ID" value="UER00717"/>
</dbReference>